<proteinExistence type="predicted"/>
<reference evidence="1" key="1">
    <citation type="submission" date="2009-10" db="EMBL/GenBank/DDBJ databases">
        <title>Diversity of trophic interactions inside an arsenic-rich microbial ecosystem.</title>
        <authorList>
            <person name="Bertin P.N."/>
            <person name="Heinrich-Salmeron A."/>
            <person name="Pelletier E."/>
            <person name="Goulhen-Chollet F."/>
            <person name="Arsene-Ploetze F."/>
            <person name="Gallien S."/>
            <person name="Calteau A."/>
            <person name="Vallenet D."/>
            <person name="Casiot C."/>
            <person name="Chane-Woon-Ming B."/>
            <person name="Giloteaux L."/>
            <person name="Barakat M."/>
            <person name="Bonnefoy V."/>
            <person name="Bruneel O."/>
            <person name="Chandler M."/>
            <person name="Cleiss J."/>
            <person name="Duran R."/>
            <person name="Elbaz-Poulichet F."/>
            <person name="Fonknechten N."/>
            <person name="Lauga B."/>
            <person name="Mornico D."/>
            <person name="Ortet P."/>
            <person name="Schaeffer C."/>
            <person name="Siguier P."/>
            <person name="Alexander Thil Smith A."/>
            <person name="Van Dorsselaer A."/>
            <person name="Weissenbach J."/>
            <person name="Medigue C."/>
            <person name="Le Paslier D."/>
        </authorList>
    </citation>
    <scope>NUCLEOTIDE SEQUENCE</scope>
</reference>
<dbReference type="AlphaFoldDB" id="E6QWU5"/>
<sequence>MQILLATKAEAMRLGVILRLTGHSAAMVRALQLCRLTAYFGDPVILTREMAG</sequence>
<organism evidence="1">
    <name type="scientific">mine drainage metagenome</name>
    <dbReference type="NCBI Taxonomy" id="410659"/>
    <lineage>
        <taxon>unclassified sequences</taxon>
        <taxon>metagenomes</taxon>
        <taxon>ecological metagenomes</taxon>
    </lineage>
</organism>
<accession>E6QWU5</accession>
<dbReference type="EMBL" id="CABR01000161">
    <property type="protein sequence ID" value="CBI11719.1"/>
    <property type="molecule type" value="Genomic_DNA"/>
</dbReference>
<evidence type="ECO:0000313" key="1">
    <source>
        <dbReference type="EMBL" id="CBI11719.1"/>
    </source>
</evidence>
<gene>
    <name evidence="1" type="ORF">CARN7_2563</name>
</gene>
<comment type="caution">
    <text evidence="1">The sequence shown here is derived from an EMBL/GenBank/DDBJ whole genome shotgun (WGS) entry which is preliminary data.</text>
</comment>
<protein>
    <submittedName>
        <fullName evidence="1">Putative Sulfate transporter/antisigma-factor antagonist STAS</fullName>
    </submittedName>
</protein>
<name>E6QWU5_9ZZZZ</name>